<name>A0ACC2G1Z2_DALPE</name>
<dbReference type="Proteomes" id="UP001157502">
    <property type="component" value="Chromosome 18"/>
</dbReference>
<evidence type="ECO:0000313" key="2">
    <source>
        <dbReference type="Proteomes" id="UP001157502"/>
    </source>
</evidence>
<keyword evidence="2" id="KW-1185">Reference proteome</keyword>
<organism evidence="1 2">
    <name type="scientific">Dallia pectoralis</name>
    <name type="common">Alaska blackfish</name>
    <dbReference type="NCBI Taxonomy" id="75939"/>
    <lineage>
        <taxon>Eukaryota</taxon>
        <taxon>Metazoa</taxon>
        <taxon>Chordata</taxon>
        <taxon>Craniata</taxon>
        <taxon>Vertebrata</taxon>
        <taxon>Euteleostomi</taxon>
        <taxon>Actinopterygii</taxon>
        <taxon>Neopterygii</taxon>
        <taxon>Teleostei</taxon>
        <taxon>Protacanthopterygii</taxon>
        <taxon>Esociformes</taxon>
        <taxon>Umbridae</taxon>
        <taxon>Dallia</taxon>
    </lineage>
</organism>
<protein>
    <submittedName>
        <fullName evidence="1">Uncharacterized protein</fullName>
    </submittedName>
</protein>
<sequence>MDQKLLKEASERRSKTWEDRRGSQEEDSSMFCRHPGGTAPATLKTRRGKADGRGRSKRPQTARSPNPGFGGCPEIHRFLPRFLTHSLHEDTVALGQVPPLAGLDGAWGNKDVKFGSYGSDTGVRRILTDSFHYFIRETIRPLRIMGESGDGRAGIINLTSVVNGDA</sequence>
<proteinExistence type="predicted"/>
<comment type="caution">
    <text evidence="1">The sequence shown here is derived from an EMBL/GenBank/DDBJ whole genome shotgun (WGS) entry which is preliminary data.</text>
</comment>
<reference evidence="1" key="1">
    <citation type="submission" date="2021-05" db="EMBL/GenBank/DDBJ databases">
        <authorList>
            <person name="Pan Q."/>
            <person name="Jouanno E."/>
            <person name="Zahm M."/>
            <person name="Klopp C."/>
            <person name="Cabau C."/>
            <person name="Louis A."/>
            <person name="Berthelot C."/>
            <person name="Parey E."/>
            <person name="Roest Crollius H."/>
            <person name="Montfort J."/>
            <person name="Robinson-Rechavi M."/>
            <person name="Bouchez O."/>
            <person name="Lampietro C."/>
            <person name="Lopez Roques C."/>
            <person name="Donnadieu C."/>
            <person name="Postlethwait J."/>
            <person name="Bobe J."/>
            <person name="Dillon D."/>
            <person name="Chandos A."/>
            <person name="von Hippel F."/>
            <person name="Guiguen Y."/>
        </authorList>
    </citation>
    <scope>NUCLEOTIDE SEQUENCE</scope>
    <source>
        <strain evidence="1">YG-Jan2019</strain>
    </source>
</reference>
<gene>
    <name evidence="1" type="ORF">DPEC_G00214300</name>
</gene>
<accession>A0ACC2G1Z2</accession>
<dbReference type="EMBL" id="CM055745">
    <property type="protein sequence ID" value="KAJ7997647.1"/>
    <property type="molecule type" value="Genomic_DNA"/>
</dbReference>
<evidence type="ECO:0000313" key="1">
    <source>
        <dbReference type="EMBL" id="KAJ7997647.1"/>
    </source>
</evidence>